<organism evidence="7 8">
    <name type="scientific">Phytoactinopolyspora alkaliphila</name>
    <dbReference type="NCBI Taxonomy" id="1783498"/>
    <lineage>
        <taxon>Bacteria</taxon>
        <taxon>Bacillati</taxon>
        <taxon>Actinomycetota</taxon>
        <taxon>Actinomycetes</taxon>
        <taxon>Jiangellales</taxon>
        <taxon>Jiangellaceae</taxon>
        <taxon>Phytoactinopolyspora</taxon>
    </lineage>
</organism>
<dbReference type="EMBL" id="JAAGOB010000005">
    <property type="protein sequence ID" value="NED95878.1"/>
    <property type="molecule type" value="Genomic_DNA"/>
</dbReference>
<sequence length="326" mass="34627">MTATDDTRRPMKLAALKAPFTFELLDEPVPAVAPDEVLVRVEVCGVCTSELDAWQGRGDTPLPYFPGHEVSGVVEELGTEVTSVSVGDPVAVWVTERGFAEYVAVKAEHCFPAGGVPLDLALAEPLACAVNAVELADVCLGDDVVLIGAGFMGHLVQQLVMLRGVRHVIVADTRPDVLERALRLGATHVVDVGVESLPAVVADITDGAGADVSFEITGAQGPLGVLGDVTRMSGKIALVGFHQGENRQLPLGQWNWKAFTLVNAHFREVPTILRGMSVGMRLLRSRRLSLDGLVTHRVELADIGDAFGLAQDKPAGFVKAVVTCSR</sequence>
<keyword evidence="8" id="KW-1185">Reference proteome</keyword>
<dbReference type="GO" id="GO:0008270">
    <property type="term" value="F:zinc ion binding"/>
    <property type="evidence" value="ECO:0007669"/>
    <property type="project" value="InterPro"/>
</dbReference>
<dbReference type="Pfam" id="PF00107">
    <property type="entry name" value="ADH_zinc_N"/>
    <property type="match status" value="1"/>
</dbReference>
<evidence type="ECO:0000256" key="3">
    <source>
        <dbReference type="ARBA" id="ARBA00022833"/>
    </source>
</evidence>
<dbReference type="PANTHER" id="PTHR43401">
    <property type="entry name" value="L-THREONINE 3-DEHYDROGENASE"/>
    <property type="match status" value="1"/>
</dbReference>
<dbReference type="InterPro" id="IPR002328">
    <property type="entry name" value="ADH_Zn_CS"/>
</dbReference>
<dbReference type="Gene3D" id="3.90.180.10">
    <property type="entry name" value="Medium-chain alcohol dehydrogenases, catalytic domain"/>
    <property type="match status" value="2"/>
</dbReference>
<keyword evidence="3 5" id="KW-0862">Zinc</keyword>
<dbReference type="Gene3D" id="3.40.50.720">
    <property type="entry name" value="NAD(P)-binding Rossmann-like Domain"/>
    <property type="match status" value="1"/>
</dbReference>
<evidence type="ECO:0000256" key="4">
    <source>
        <dbReference type="ARBA" id="ARBA00023002"/>
    </source>
</evidence>
<dbReference type="GO" id="GO:0016491">
    <property type="term" value="F:oxidoreductase activity"/>
    <property type="evidence" value="ECO:0007669"/>
    <property type="project" value="UniProtKB-KW"/>
</dbReference>
<proteinExistence type="inferred from homology"/>
<dbReference type="SUPFAM" id="SSF51735">
    <property type="entry name" value="NAD(P)-binding Rossmann-fold domains"/>
    <property type="match status" value="1"/>
</dbReference>
<dbReference type="PROSITE" id="PS00059">
    <property type="entry name" value="ADH_ZINC"/>
    <property type="match status" value="1"/>
</dbReference>
<name>A0A6N9YLZ7_9ACTN</name>
<comment type="cofactor">
    <cofactor evidence="1 5">
        <name>Zn(2+)</name>
        <dbReference type="ChEBI" id="CHEBI:29105"/>
    </cofactor>
</comment>
<accession>A0A6N9YLZ7</accession>
<keyword evidence="2 5" id="KW-0479">Metal-binding</keyword>
<dbReference type="InterPro" id="IPR013149">
    <property type="entry name" value="ADH-like_C"/>
</dbReference>
<evidence type="ECO:0000256" key="5">
    <source>
        <dbReference type="RuleBase" id="RU361277"/>
    </source>
</evidence>
<dbReference type="RefSeq" id="WP_163818640.1">
    <property type="nucleotide sequence ID" value="NZ_JAAGOB010000005.1"/>
</dbReference>
<dbReference type="InterPro" id="IPR013154">
    <property type="entry name" value="ADH-like_N"/>
</dbReference>
<dbReference type="InterPro" id="IPR050129">
    <property type="entry name" value="Zn_alcohol_dh"/>
</dbReference>
<dbReference type="InterPro" id="IPR011032">
    <property type="entry name" value="GroES-like_sf"/>
</dbReference>
<dbReference type="InterPro" id="IPR036291">
    <property type="entry name" value="NAD(P)-bd_dom_sf"/>
</dbReference>
<dbReference type="Proteomes" id="UP000469185">
    <property type="component" value="Unassembled WGS sequence"/>
</dbReference>
<evidence type="ECO:0000259" key="6">
    <source>
        <dbReference type="SMART" id="SM00829"/>
    </source>
</evidence>
<dbReference type="SUPFAM" id="SSF50129">
    <property type="entry name" value="GroES-like"/>
    <property type="match status" value="1"/>
</dbReference>
<feature type="domain" description="Enoyl reductase (ER)" evidence="6">
    <location>
        <begin position="17"/>
        <end position="322"/>
    </location>
</feature>
<evidence type="ECO:0000256" key="1">
    <source>
        <dbReference type="ARBA" id="ARBA00001947"/>
    </source>
</evidence>
<dbReference type="AlphaFoldDB" id="A0A6N9YLZ7"/>
<evidence type="ECO:0000256" key="2">
    <source>
        <dbReference type="ARBA" id="ARBA00022723"/>
    </source>
</evidence>
<comment type="similarity">
    <text evidence="5">Belongs to the zinc-containing alcohol dehydrogenase family.</text>
</comment>
<evidence type="ECO:0000313" key="7">
    <source>
        <dbReference type="EMBL" id="NED95878.1"/>
    </source>
</evidence>
<dbReference type="Pfam" id="PF08240">
    <property type="entry name" value="ADH_N"/>
    <property type="match status" value="1"/>
</dbReference>
<gene>
    <name evidence="7" type="ORF">G1H11_11200</name>
</gene>
<dbReference type="InterPro" id="IPR020843">
    <property type="entry name" value="ER"/>
</dbReference>
<evidence type="ECO:0000313" key="8">
    <source>
        <dbReference type="Proteomes" id="UP000469185"/>
    </source>
</evidence>
<dbReference type="PANTHER" id="PTHR43401:SF2">
    <property type="entry name" value="L-THREONINE 3-DEHYDROGENASE"/>
    <property type="match status" value="1"/>
</dbReference>
<comment type="caution">
    <text evidence="7">The sequence shown here is derived from an EMBL/GenBank/DDBJ whole genome shotgun (WGS) entry which is preliminary data.</text>
</comment>
<keyword evidence="4" id="KW-0560">Oxidoreductase</keyword>
<reference evidence="7 8" key="1">
    <citation type="submission" date="2020-02" db="EMBL/GenBank/DDBJ databases">
        <authorList>
            <person name="Li X.-J."/>
            <person name="Feng X.-M."/>
        </authorList>
    </citation>
    <scope>NUCLEOTIDE SEQUENCE [LARGE SCALE GENOMIC DNA]</scope>
    <source>
        <strain evidence="7 8">CGMCC 4.7225</strain>
    </source>
</reference>
<dbReference type="SMART" id="SM00829">
    <property type="entry name" value="PKS_ER"/>
    <property type="match status" value="1"/>
</dbReference>
<protein>
    <submittedName>
        <fullName evidence="7">Alcohol dehydrogenase catalytic domain-containing protein</fullName>
    </submittedName>
</protein>